<dbReference type="InterPro" id="IPR032508">
    <property type="entry name" value="FecR_C"/>
</dbReference>
<keyword evidence="1" id="KW-0812">Transmembrane</keyword>
<keyword evidence="1" id="KW-1133">Transmembrane helix</keyword>
<dbReference type="Gene3D" id="2.60.120.1440">
    <property type="match status" value="1"/>
</dbReference>
<dbReference type="GO" id="GO:0016989">
    <property type="term" value="F:sigma factor antagonist activity"/>
    <property type="evidence" value="ECO:0007669"/>
    <property type="project" value="TreeGrafter"/>
</dbReference>
<dbReference type="OrthoDB" id="1452822at2"/>
<dbReference type="Gene3D" id="3.55.50.30">
    <property type="match status" value="1"/>
</dbReference>
<dbReference type="EMBL" id="FOIR01000002">
    <property type="protein sequence ID" value="SEW24577.1"/>
    <property type="molecule type" value="Genomic_DNA"/>
</dbReference>
<dbReference type="GeneID" id="99986906"/>
<keyword evidence="5" id="KW-1185">Reference proteome</keyword>
<dbReference type="InterPro" id="IPR012373">
    <property type="entry name" value="Ferrdict_sens_TM"/>
</dbReference>
<gene>
    <name evidence="4" type="ORF">SAMN05216290_2200</name>
</gene>
<sequence length="321" mass="36370">MNEKKLNQLFEDYLNGTISPEDERLLESFDAKVLAENLDKYTHAERAKERVSSKLNTAVGRSTKTRKLWAYTVRVAAAISVFFAFKFIFLQPTSMGVVEEPALVWVERKTDWGEKLNLILADGTQIKLNSGSSIRFPKAFTADERRIELSGEAFFDVARDESKPFIIQSDQVETKVLGTSFNVQAYEDQRHISVSVLTGRVEVASLENKVFLSPHEQGVYHRSKGNVTKGRVDIEKILLWKDGIIHFEDATFGEVKSVLERWYGVNISFASKELAQCHLTATYANESLETILGSIVYAKKGMQYRMDDQKTIIFSGKCTDN</sequence>
<protein>
    <submittedName>
        <fullName evidence="4">FecR family protein</fullName>
    </submittedName>
</protein>
<dbReference type="Pfam" id="PF04773">
    <property type="entry name" value="FecR"/>
    <property type="match status" value="1"/>
</dbReference>
<accession>A0A1I0QC10</accession>
<dbReference type="AlphaFoldDB" id="A0A1I0QC10"/>
<dbReference type="STRING" id="1267423.SAMN05216290_2200"/>
<dbReference type="InterPro" id="IPR006860">
    <property type="entry name" value="FecR"/>
</dbReference>
<keyword evidence="1" id="KW-0472">Membrane</keyword>
<evidence type="ECO:0000313" key="5">
    <source>
        <dbReference type="Proteomes" id="UP000199437"/>
    </source>
</evidence>
<dbReference type="PANTHER" id="PTHR30273:SF2">
    <property type="entry name" value="PROTEIN FECR"/>
    <property type="match status" value="1"/>
</dbReference>
<organism evidence="4 5">
    <name type="scientific">Roseivirga pacifica</name>
    <dbReference type="NCBI Taxonomy" id="1267423"/>
    <lineage>
        <taxon>Bacteria</taxon>
        <taxon>Pseudomonadati</taxon>
        <taxon>Bacteroidota</taxon>
        <taxon>Cytophagia</taxon>
        <taxon>Cytophagales</taxon>
        <taxon>Roseivirgaceae</taxon>
        <taxon>Roseivirga</taxon>
    </lineage>
</organism>
<dbReference type="PIRSF" id="PIRSF018266">
    <property type="entry name" value="FecR"/>
    <property type="match status" value="1"/>
</dbReference>
<name>A0A1I0QC10_9BACT</name>
<evidence type="ECO:0000259" key="2">
    <source>
        <dbReference type="Pfam" id="PF04773"/>
    </source>
</evidence>
<evidence type="ECO:0000313" key="4">
    <source>
        <dbReference type="EMBL" id="SEW24577.1"/>
    </source>
</evidence>
<proteinExistence type="predicted"/>
<dbReference type="Pfam" id="PF16344">
    <property type="entry name" value="FecR_C"/>
    <property type="match status" value="1"/>
</dbReference>
<feature type="domain" description="Protein FecR C-terminal" evidence="3">
    <location>
        <begin position="245"/>
        <end position="313"/>
    </location>
</feature>
<reference evidence="5" key="1">
    <citation type="submission" date="2016-10" db="EMBL/GenBank/DDBJ databases">
        <authorList>
            <person name="Varghese N."/>
            <person name="Submissions S."/>
        </authorList>
    </citation>
    <scope>NUCLEOTIDE SEQUENCE [LARGE SCALE GENOMIC DNA]</scope>
    <source>
        <strain evidence="5">CGMCC 1.12402</strain>
    </source>
</reference>
<evidence type="ECO:0000259" key="3">
    <source>
        <dbReference type="Pfam" id="PF16344"/>
    </source>
</evidence>
<dbReference type="PANTHER" id="PTHR30273">
    <property type="entry name" value="PERIPLASMIC SIGNAL SENSOR AND SIGMA FACTOR ACTIVATOR FECR-RELATED"/>
    <property type="match status" value="1"/>
</dbReference>
<dbReference type="Proteomes" id="UP000199437">
    <property type="component" value="Unassembled WGS sequence"/>
</dbReference>
<feature type="domain" description="FecR protein" evidence="2">
    <location>
        <begin position="110"/>
        <end position="202"/>
    </location>
</feature>
<feature type="transmembrane region" description="Helical" evidence="1">
    <location>
        <begin position="68"/>
        <end position="89"/>
    </location>
</feature>
<dbReference type="RefSeq" id="WP_090258629.1">
    <property type="nucleotide sequence ID" value="NZ_FOIR01000002.1"/>
</dbReference>
<evidence type="ECO:0000256" key="1">
    <source>
        <dbReference type="SAM" id="Phobius"/>
    </source>
</evidence>